<dbReference type="InterPro" id="IPR016181">
    <property type="entry name" value="Acyl_CoA_acyltransferase"/>
</dbReference>
<reference evidence="4 5" key="1">
    <citation type="submission" date="2018-01" db="EMBL/GenBank/DDBJ databases">
        <title>Whole genome sequencing of Histamine producing bacteria.</title>
        <authorList>
            <person name="Butler K."/>
        </authorList>
    </citation>
    <scope>NUCLEOTIDE SEQUENCE [LARGE SCALE GENOMIC DNA]</scope>
    <source>
        <strain evidence="4 5">DSM 100436</strain>
    </source>
</reference>
<evidence type="ECO:0000256" key="1">
    <source>
        <dbReference type="ARBA" id="ARBA00022679"/>
    </source>
</evidence>
<evidence type="ECO:0000256" key="2">
    <source>
        <dbReference type="ARBA" id="ARBA00023315"/>
    </source>
</evidence>
<dbReference type="CDD" id="cd04301">
    <property type="entry name" value="NAT_SF"/>
    <property type="match status" value="1"/>
</dbReference>
<evidence type="ECO:0000313" key="5">
    <source>
        <dbReference type="Proteomes" id="UP000241771"/>
    </source>
</evidence>
<evidence type="ECO:0000313" key="4">
    <source>
        <dbReference type="EMBL" id="PSW22046.1"/>
    </source>
</evidence>
<keyword evidence="2" id="KW-0012">Acyltransferase</keyword>
<dbReference type="GO" id="GO:0016747">
    <property type="term" value="F:acyltransferase activity, transferring groups other than amino-acyl groups"/>
    <property type="evidence" value="ECO:0007669"/>
    <property type="project" value="InterPro"/>
</dbReference>
<name>A0A2T3P0J4_9GAMM</name>
<dbReference type="PANTHER" id="PTHR43877:SF1">
    <property type="entry name" value="ACETYLTRANSFERASE"/>
    <property type="match status" value="1"/>
</dbReference>
<feature type="domain" description="N-acetyltransferase" evidence="3">
    <location>
        <begin position="1"/>
        <end position="174"/>
    </location>
</feature>
<dbReference type="PANTHER" id="PTHR43877">
    <property type="entry name" value="AMINOALKYLPHOSPHONATE N-ACETYLTRANSFERASE-RELATED-RELATED"/>
    <property type="match status" value="1"/>
</dbReference>
<dbReference type="Gene3D" id="3.40.630.30">
    <property type="match status" value="1"/>
</dbReference>
<dbReference type="AlphaFoldDB" id="A0A2T3P0J4"/>
<protein>
    <submittedName>
        <fullName evidence="4">GNAT family N-acetyltransferase</fullName>
    </submittedName>
</protein>
<dbReference type="SUPFAM" id="SSF55729">
    <property type="entry name" value="Acyl-CoA N-acyltransferases (Nat)"/>
    <property type="match status" value="1"/>
</dbReference>
<dbReference type="Pfam" id="PF00583">
    <property type="entry name" value="Acetyltransf_1"/>
    <property type="match status" value="1"/>
</dbReference>
<dbReference type="Proteomes" id="UP000241771">
    <property type="component" value="Unassembled WGS sequence"/>
</dbReference>
<proteinExistence type="predicted"/>
<keyword evidence="1 4" id="KW-0808">Transferase</keyword>
<sequence>MNITPATINDAENIAHLHATSWQGIYQGLLNSDYLKDGVFSERGELWQTRFTSPQPNQRVYIATLNNQLCGFICIYLDQDKAWGTLIENLHVNPSFKGQGIGRTLLHHAAKQASAQANIDGMYLEVLAGNTSAQAFYQYLGAYEAKAQQWQAPEGSTVDEFVYRWDSITTLLNA</sequence>
<dbReference type="RefSeq" id="WP_036826305.1">
    <property type="nucleotide sequence ID" value="NZ_JGVO01000735.1"/>
</dbReference>
<dbReference type="PROSITE" id="PS51186">
    <property type="entry name" value="GNAT"/>
    <property type="match status" value="1"/>
</dbReference>
<accession>A0A2T3P0J4</accession>
<evidence type="ECO:0000259" key="3">
    <source>
        <dbReference type="PROSITE" id="PS51186"/>
    </source>
</evidence>
<keyword evidence="5" id="KW-1185">Reference proteome</keyword>
<gene>
    <name evidence="4" type="ORF">C9I98_01930</name>
</gene>
<dbReference type="EMBL" id="PYMA01000001">
    <property type="protein sequence ID" value="PSW22046.1"/>
    <property type="molecule type" value="Genomic_DNA"/>
</dbReference>
<dbReference type="InterPro" id="IPR050832">
    <property type="entry name" value="Bact_Acetyltransf"/>
</dbReference>
<dbReference type="OrthoDB" id="5292888at2"/>
<comment type="caution">
    <text evidence="4">The sequence shown here is derived from an EMBL/GenBank/DDBJ whole genome shotgun (WGS) entry which is preliminary data.</text>
</comment>
<dbReference type="InterPro" id="IPR000182">
    <property type="entry name" value="GNAT_dom"/>
</dbReference>
<organism evidence="4 5">
    <name type="scientific">Photobacterium sanctipauli</name>
    <dbReference type="NCBI Taxonomy" id="1342794"/>
    <lineage>
        <taxon>Bacteria</taxon>
        <taxon>Pseudomonadati</taxon>
        <taxon>Pseudomonadota</taxon>
        <taxon>Gammaproteobacteria</taxon>
        <taxon>Vibrionales</taxon>
        <taxon>Vibrionaceae</taxon>
        <taxon>Photobacterium</taxon>
    </lineage>
</organism>